<dbReference type="SMART" id="SM00389">
    <property type="entry name" value="HOX"/>
    <property type="match status" value="1"/>
</dbReference>
<evidence type="ECO:0000259" key="5">
    <source>
        <dbReference type="PROSITE" id="PS50071"/>
    </source>
</evidence>
<dbReference type="GeneID" id="54411918"/>
<organism evidence="7 8">
    <name type="scientific">Dothidotthia symphoricarpi CBS 119687</name>
    <dbReference type="NCBI Taxonomy" id="1392245"/>
    <lineage>
        <taxon>Eukaryota</taxon>
        <taxon>Fungi</taxon>
        <taxon>Dikarya</taxon>
        <taxon>Ascomycota</taxon>
        <taxon>Pezizomycotina</taxon>
        <taxon>Dothideomycetes</taxon>
        <taxon>Pleosporomycetidae</taxon>
        <taxon>Pleosporales</taxon>
        <taxon>Dothidotthiaceae</taxon>
        <taxon>Dothidotthia</taxon>
    </lineage>
</organism>
<dbReference type="CDD" id="cd00086">
    <property type="entry name" value="homeodomain"/>
    <property type="match status" value="1"/>
</dbReference>
<dbReference type="SMART" id="SM00355">
    <property type="entry name" value="ZnF_C2H2"/>
    <property type="match status" value="4"/>
</dbReference>
<keyword evidence="2 3" id="KW-0238">DNA-binding</keyword>
<dbReference type="PROSITE" id="PS00028">
    <property type="entry name" value="ZINC_FINGER_C2H2_1"/>
    <property type="match status" value="2"/>
</dbReference>
<keyword evidence="1" id="KW-0479">Metal-binding</keyword>
<dbReference type="Proteomes" id="UP000799771">
    <property type="component" value="Unassembled WGS sequence"/>
</dbReference>
<keyword evidence="8" id="KW-1185">Reference proteome</keyword>
<dbReference type="SUPFAM" id="SSF46689">
    <property type="entry name" value="Homeodomain-like"/>
    <property type="match status" value="1"/>
</dbReference>
<keyword evidence="1" id="KW-0863">Zinc-finger</keyword>
<keyword evidence="1" id="KW-0862">Zinc</keyword>
<dbReference type="PROSITE" id="PS50157">
    <property type="entry name" value="ZINC_FINGER_C2H2_2"/>
    <property type="match status" value="1"/>
</dbReference>
<evidence type="ECO:0000256" key="2">
    <source>
        <dbReference type="PROSITE-ProRule" id="PRU00108"/>
    </source>
</evidence>
<name>A0A6A6AB95_9PLEO</name>
<sequence>MDFTNCPQEPVDWDTYIHPDLFNDLIYHDSCERLELDNNISHTANHGTQISMNPHVEYLDLSTTVCPDRFLPAQPCLPHNHGNINPSNHPHDFLGDLVDLAGEDISQSEQFTACTYDGHLLDQYCTQRSWEPLLDSTLITNADIDTALGLDDNHKLKCPPDYSRISDADNLSHSQVILPTTETVPDTRTTTNGIDTASPLPGSSPACAQPQPTTKRRRVSRTPSKPTKRRKAQRTKIPPSAKEVMEKEFVRNQYPSVDDLALLATATQLNIKIIRTWFSNARSRNEIPGDLVSDMITMNSPNFSRVESVSSAKLECLNRLSPPTGRSSLERYLAAPASDDPVPSATIQAAIQETSVQEKYGSKIGMTKSTEQYSPSHTCDVSDIDSDSLYEILVRLRDMQYQAQLPQESAVSTNDKVEIQGNVIETEIATNSESSRGSDKSAHSSASNRSIDSRGSRRGRKRWPDLQSLPTNTAYQFTCTWPTCSLSFRYQSEWKRHEESVHYSPYHWVCGLESAETHNISDTAIRNENSCAGKDLNLRTFLRKDQFAAHMRRVHPEVGEWVTSRLLLSWKIKNTSPECSAVHCGFCGTSFDSWDQRQNHVAIHLRKGSCKTGWWPTRLPLVVIPELHSDEYETCPLRHHDPKHNLKIALSYFEDYVSWSCRYISCPHSIFIFLDYSVSRCLICGTHVSGYNMETHAEKHKLQSCKQEIFTDANAFLDHVVHEHGARTSSVFGLGLWSHARWKAVA</sequence>
<evidence type="ECO:0008006" key="9">
    <source>
        <dbReference type="Google" id="ProtNLM"/>
    </source>
</evidence>
<dbReference type="OrthoDB" id="3798808at2759"/>
<feature type="domain" description="Homeobox" evidence="5">
    <location>
        <begin position="228"/>
        <end position="288"/>
    </location>
</feature>
<evidence type="ECO:0000259" key="6">
    <source>
        <dbReference type="PROSITE" id="PS50157"/>
    </source>
</evidence>
<reference evidence="7" key="1">
    <citation type="journal article" date="2020" name="Stud. Mycol.">
        <title>101 Dothideomycetes genomes: a test case for predicting lifestyles and emergence of pathogens.</title>
        <authorList>
            <person name="Haridas S."/>
            <person name="Albert R."/>
            <person name="Binder M."/>
            <person name="Bloem J."/>
            <person name="Labutti K."/>
            <person name="Salamov A."/>
            <person name="Andreopoulos B."/>
            <person name="Baker S."/>
            <person name="Barry K."/>
            <person name="Bills G."/>
            <person name="Bluhm B."/>
            <person name="Cannon C."/>
            <person name="Castanera R."/>
            <person name="Culley D."/>
            <person name="Daum C."/>
            <person name="Ezra D."/>
            <person name="Gonzalez J."/>
            <person name="Henrissat B."/>
            <person name="Kuo A."/>
            <person name="Liang C."/>
            <person name="Lipzen A."/>
            <person name="Lutzoni F."/>
            <person name="Magnuson J."/>
            <person name="Mondo S."/>
            <person name="Nolan M."/>
            <person name="Ohm R."/>
            <person name="Pangilinan J."/>
            <person name="Park H.-J."/>
            <person name="Ramirez L."/>
            <person name="Alfaro M."/>
            <person name="Sun H."/>
            <person name="Tritt A."/>
            <person name="Yoshinaga Y."/>
            <person name="Zwiers L.-H."/>
            <person name="Turgeon B."/>
            <person name="Goodwin S."/>
            <person name="Spatafora J."/>
            <person name="Crous P."/>
            <person name="Grigoriev I."/>
        </authorList>
    </citation>
    <scope>NUCLEOTIDE SEQUENCE</scope>
    <source>
        <strain evidence="7">CBS 119687</strain>
    </source>
</reference>
<evidence type="ECO:0000256" key="1">
    <source>
        <dbReference type="PROSITE-ProRule" id="PRU00042"/>
    </source>
</evidence>
<dbReference type="EMBL" id="ML977506">
    <property type="protein sequence ID" value="KAF2129212.1"/>
    <property type="molecule type" value="Genomic_DNA"/>
</dbReference>
<gene>
    <name evidence="7" type="ORF">P153DRAFT_396509</name>
</gene>
<evidence type="ECO:0000256" key="3">
    <source>
        <dbReference type="RuleBase" id="RU000682"/>
    </source>
</evidence>
<dbReference type="GO" id="GO:0003677">
    <property type="term" value="F:DNA binding"/>
    <property type="evidence" value="ECO:0007669"/>
    <property type="project" value="UniProtKB-UniRule"/>
</dbReference>
<accession>A0A6A6AB95</accession>
<dbReference type="Pfam" id="PF00046">
    <property type="entry name" value="Homeodomain"/>
    <property type="match status" value="1"/>
</dbReference>
<comment type="subcellular location">
    <subcellularLocation>
        <location evidence="2 3">Nucleus</location>
    </subcellularLocation>
</comment>
<dbReference type="PROSITE" id="PS50071">
    <property type="entry name" value="HOMEOBOX_2"/>
    <property type="match status" value="1"/>
</dbReference>
<proteinExistence type="predicted"/>
<keyword evidence="2 3" id="KW-0539">Nucleus</keyword>
<dbReference type="Gene3D" id="1.10.10.60">
    <property type="entry name" value="Homeodomain-like"/>
    <property type="match status" value="1"/>
</dbReference>
<dbReference type="RefSeq" id="XP_033523601.1">
    <property type="nucleotide sequence ID" value="XM_033671486.1"/>
</dbReference>
<dbReference type="InterPro" id="IPR001356">
    <property type="entry name" value="HD"/>
</dbReference>
<dbReference type="InterPro" id="IPR009057">
    <property type="entry name" value="Homeodomain-like_sf"/>
</dbReference>
<feature type="region of interest" description="Disordered" evidence="4">
    <location>
        <begin position="178"/>
        <end position="238"/>
    </location>
</feature>
<protein>
    <recommendedName>
        <fullName evidence="9">Homeobox domain-containing protein</fullName>
    </recommendedName>
</protein>
<evidence type="ECO:0000256" key="4">
    <source>
        <dbReference type="SAM" id="MobiDB-lite"/>
    </source>
</evidence>
<feature type="compositionally biased region" description="Low complexity" evidence="4">
    <location>
        <begin position="180"/>
        <end position="191"/>
    </location>
</feature>
<feature type="compositionally biased region" description="Basic residues" evidence="4">
    <location>
        <begin position="214"/>
        <end position="234"/>
    </location>
</feature>
<keyword evidence="2 3" id="KW-0371">Homeobox</keyword>
<feature type="region of interest" description="Disordered" evidence="4">
    <location>
        <begin position="428"/>
        <end position="465"/>
    </location>
</feature>
<dbReference type="GO" id="GO:0008270">
    <property type="term" value="F:zinc ion binding"/>
    <property type="evidence" value="ECO:0007669"/>
    <property type="project" value="UniProtKB-KW"/>
</dbReference>
<dbReference type="AlphaFoldDB" id="A0A6A6AB95"/>
<feature type="DNA-binding region" description="Homeobox" evidence="2">
    <location>
        <begin position="230"/>
        <end position="289"/>
    </location>
</feature>
<feature type="domain" description="C2H2-type" evidence="6">
    <location>
        <begin position="477"/>
        <end position="507"/>
    </location>
</feature>
<evidence type="ECO:0000313" key="8">
    <source>
        <dbReference type="Proteomes" id="UP000799771"/>
    </source>
</evidence>
<dbReference type="InterPro" id="IPR013087">
    <property type="entry name" value="Znf_C2H2_type"/>
</dbReference>
<dbReference type="GO" id="GO:0005634">
    <property type="term" value="C:nucleus"/>
    <property type="evidence" value="ECO:0007669"/>
    <property type="project" value="UniProtKB-SubCell"/>
</dbReference>
<evidence type="ECO:0000313" key="7">
    <source>
        <dbReference type="EMBL" id="KAF2129212.1"/>
    </source>
</evidence>